<dbReference type="EMBL" id="KU666537">
    <property type="protein sequence ID" value="ANY57550.1"/>
    <property type="molecule type" value="Genomic_DNA"/>
</dbReference>
<evidence type="ECO:0000313" key="2">
    <source>
        <dbReference type="EMBL" id="AMQ35643.1"/>
    </source>
</evidence>
<evidence type="ECO:0000313" key="4">
    <source>
        <dbReference type="EMBL" id="AMQ35877.1"/>
    </source>
</evidence>
<protein>
    <submittedName>
        <fullName evidence="6 7">ORF31 protein</fullName>
    </submittedName>
    <submittedName>
        <fullName evidence="2">PxGV-Corf31 protein</fullName>
    </submittedName>
    <submittedName>
        <fullName evidence="3">PxGV-Korf31 protein</fullName>
    </submittedName>
    <submittedName>
        <fullName evidence="4">PxGV-Morf31 protein</fullName>
    </submittedName>
    <submittedName>
        <fullName evidence="5">PxGV-Torf31 protein</fullName>
    </submittedName>
</protein>
<evidence type="ECO:0000313" key="6">
    <source>
        <dbReference type="EMBL" id="ANY57550.1"/>
    </source>
</evidence>
<reference evidence="3" key="2">
    <citation type="submission" date="2016-01" db="EMBL/GenBank/DDBJ databases">
        <title>Complete Genome Sequences of Four Plutella xylostella Granulovirus Isolates.</title>
        <authorList>
            <person name="Spence R.J."/>
            <person name="Noune C."/>
            <person name="Hauxwell C."/>
        </authorList>
    </citation>
    <scope>NUCLEOTIDE SEQUENCE</scope>
    <source>
        <strain evidence="2">PxGV_C</strain>
        <strain evidence="3">PxGV_K</strain>
        <strain evidence="4">PxGV_M</strain>
        <strain evidence="5">PxGV_T</strain>
    </source>
</reference>
<dbReference type="EMBL" id="MN099286">
    <property type="protein sequence ID" value="QKV50192.1"/>
    <property type="molecule type" value="Genomic_DNA"/>
</dbReference>
<accession>A0A142DVZ2</accession>
<dbReference type="EMBL" id="MN099285">
    <property type="protein sequence ID" value="QKV50074.1"/>
    <property type="molecule type" value="Genomic_DNA"/>
</dbReference>
<name>A0A142DVZ2_9BBAC</name>
<evidence type="ECO:0000313" key="8">
    <source>
        <dbReference type="EMBL" id="QKV50074.1"/>
    </source>
</evidence>
<dbReference type="EMBL" id="KU529791">
    <property type="protein sequence ID" value="AMQ35643.1"/>
    <property type="molecule type" value="Genomic_DNA"/>
</dbReference>
<organism evidence="3">
    <name type="scientific">Plutella xylostella granulovirus</name>
    <dbReference type="NCBI Taxonomy" id="98383"/>
    <lineage>
        <taxon>Viruses</taxon>
        <taxon>Viruses incertae sedis</taxon>
        <taxon>Naldaviricetes</taxon>
        <taxon>Lefavirales</taxon>
        <taxon>Baculoviridae</taxon>
        <taxon>Betabaculovirus</taxon>
        <taxon>Betabaculovirus pluxylostellae</taxon>
    </lineage>
</organism>
<reference evidence="7" key="3">
    <citation type="submission" date="2019-06" db="EMBL/GenBank/DDBJ databases">
        <title>Plutella xylostella granulovirus.</title>
        <authorList>
            <person name="Li L."/>
            <person name="Zhang M."/>
        </authorList>
    </citation>
    <scope>NUCLEOTIDE SEQUENCE</scope>
    <source>
        <strain evidence="8">PlxyGV_B</strain>
        <strain evidence="9">PlxyGV_NW</strain>
        <strain evidence="7">PlxyGV_W</strain>
    </source>
</reference>
<dbReference type="EMBL" id="KU529792">
    <property type="protein sequence ID" value="AMQ35760.1"/>
    <property type="molecule type" value="Genomic_DNA"/>
</dbReference>
<dbReference type="EMBL" id="KU529794">
    <property type="protein sequence ID" value="AMQ35994.1"/>
    <property type="molecule type" value="Genomic_DNA"/>
</dbReference>
<evidence type="ECO:0000256" key="1">
    <source>
        <dbReference type="SAM" id="Coils"/>
    </source>
</evidence>
<keyword evidence="1" id="KW-0175">Coiled coil</keyword>
<evidence type="ECO:0000313" key="3">
    <source>
        <dbReference type="EMBL" id="AMQ35760.1"/>
    </source>
</evidence>
<evidence type="ECO:0000313" key="7">
    <source>
        <dbReference type="EMBL" id="QKV49956.1"/>
    </source>
</evidence>
<sequence length="129" mass="15306">MINDPLSYQSKFTMHNNKNTNWNEQSNKVIKGINKKYINLEDKYYDLQQEHDKLQYEVRCIKEILSDVCQLVAPHHSDTVDSLIDNHDRNHKTIYSRDGQAPLNSIRFRHQYESHELGLHDNNGWKLLA</sequence>
<evidence type="ECO:0000313" key="5">
    <source>
        <dbReference type="EMBL" id="AMQ35994.1"/>
    </source>
</evidence>
<evidence type="ECO:0000313" key="9">
    <source>
        <dbReference type="EMBL" id="QKV50192.1"/>
    </source>
</evidence>
<gene>
    <name evidence="3" type="primary">PxGV-Korf31</name>
    <name evidence="7" type="synonym">ORF31</name>
    <name evidence="6" type="synonym">PlxyGV031</name>
    <name evidence="2" type="synonym">PxGV-Corf31</name>
    <name evidence="4" type="synonym">PxGV-Morf31</name>
    <name evidence="5" type="synonym">PxGV-Torf31</name>
</gene>
<dbReference type="EMBL" id="MN099284">
    <property type="protein sequence ID" value="QKV49956.1"/>
    <property type="molecule type" value="Genomic_DNA"/>
</dbReference>
<proteinExistence type="predicted"/>
<feature type="coiled-coil region" evidence="1">
    <location>
        <begin position="30"/>
        <end position="57"/>
    </location>
</feature>
<reference evidence="6" key="1">
    <citation type="journal article" date="2016" name="Arch. Virol.">
        <title>The comparative analysis of complete genome sequences from two South African betabaculoviruses: Phthorimaea operculella granulovirus and Plutella xylostella granulovirus.</title>
        <authorList>
            <person name="Jukes M.D."/>
            <person name="Motsoeneng B.M."/>
            <person name="Knox C.M."/>
            <person name="Hill M.P."/>
            <person name="Moore S.D."/>
        </authorList>
    </citation>
    <scope>NUCLEOTIDE SEQUENCE</scope>
    <source>
        <strain evidence="6">SA</strain>
    </source>
</reference>
<dbReference type="EMBL" id="KU529793">
    <property type="protein sequence ID" value="AMQ35877.1"/>
    <property type="molecule type" value="Genomic_DNA"/>
</dbReference>